<keyword evidence="3" id="KW-1185">Reference proteome</keyword>
<dbReference type="GO" id="GO:0006313">
    <property type="term" value="P:DNA transposition"/>
    <property type="evidence" value="ECO:0007669"/>
    <property type="project" value="InterPro"/>
</dbReference>
<dbReference type="NCBIfam" id="NF047646">
    <property type="entry name" value="REP_Tyr_transpos"/>
    <property type="match status" value="1"/>
</dbReference>
<protein>
    <submittedName>
        <fullName evidence="2">Addiction module toxin RelE</fullName>
    </submittedName>
</protein>
<proteinExistence type="predicted"/>
<evidence type="ECO:0000313" key="2">
    <source>
        <dbReference type="EMBL" id="NMG03023.1"/>
    </source>
</evidence>
<dbReference type="EMBL" id="WTVM01000040">
    <property type="protein sequence ID" value="NMG03023.1"/>
    <property type="molecule type" value="Genomic_DNA"/>
</dbReference>
<dbReference type="SUPFAM" id="SSF143422">
    <property type="entry name" value="Transposase IS200-like"/>
    <property type="match status" value="1"/>
</dbReference>
<dbReference type="PANTHER" id="PTHR34322:SF2">
    <property type="entry name" value="TRANSPOSASE IS200-LIKE DOMAIN-CONTAINING PROTEIN"/>
    <property type="match status" value="1"/>
</dbReference>
<dbReference type="InterPro" id="IPR002686">
    <property type="entry name" value="Transposase_17"/>
</dbReference>
<dbReference type="Gene3D" id="3.30.70.1290">
    <property type="entry name" value="Transposase IS200-like"/>
    <property type="match status" value="1"/>
</dbReference>
<dbReference type="Pfam" id="PF01797">
    <property type="entry name" value="Y1_Tnp"/>
    <property type="match status" value="1"/>
</dbReference>
<dbReference type="GO" id="GO:0004803">
    <property type="term" value="F:transposase activity"/>
    <property type="evidence" value="ECO:0007669"/>
    <property type="project" value="InterPro"/>
</dbReference>
<dbReference type="Proteomes" id="UP000599523">
    <property type="component" value="Unassembled WGS sequence"/>
</dbReference>
<comment type="caution">
    <text evidence="2">The sequence shown here is derived from an EMBL/GenBank/DDBJ whole genome shotgun (WGS) entry which is preliminary data.</text>
</comment>
<dbReference type="SMART" id="SM01321">
    <property type="entry name" value="Y1_Tnp"/>
    <property type="match status" value="1"/>
</dbReference>
<accession>A0A972JAF1</accession>
<dbReference type="AlphaFoldDB" id="A0A972JAF1"/>
<sequence length="285" mass="32138">MARPLRIEFPGALYHLMSRGDRREDIFMDEEDRAIFLETLGEVVLRFNWQCHAYCLMDNHYHLMVGTPDGNLSKGMRHLNGVFTQATNRRHQRSGHVFQGRYKAILVDGDNYLLELARYIVLNPVRARMVASAADYPWSSYRATVGLADPPSWLMADALLSVYGSSRREALAAFIRFVSDGMGVGAMSQQVERSIFLGDDSFIKQTLQKVAEMKEDFDIPKVQRRAPPPTLEQIVEAYADRDSAMAAVHATGEYSYAEIARWFGVHFTTVGRVVRRALRAKGGGG</sequence>
<organism evidence="2 3">
    <name type="scientific">Azoarcus taiwanensis</name>
    <dbReference type="NCBI Taxonomy" id="666964"/>
    <lineage>
        <taxon>Bacteria</taxon>
        <taxon>Pseudomonadati</taxon>
        <taxon>Pseudomonadota</taxon>
        <taxon>Betaproteobacteria</taxon>
        <taxon>Rhodocyclales</taxon>
        <taxon>Zoogloeaceae</taxon>
        <taxon>Azoarcus</taxon>
    </lineage>
</organism>
<evidence type="ECO:0000259" key="1">
    <source>
        <dbReference type="SMART" id="SM01321"/>
    </source>
</evidence>
<dbReference type="GO" id="GO:0003677">
    <property type="term" value="F:DNA binding"/>
    <property type="evidence" value="ECO:0007669"/>
    <property type="project" value="InterPro"/>
</dbReference>
<reference evidence="2" key="1">
    <citation type="submission" date="2019-12" db="EMBL/GenBank/DDBJ databases">
        <title>Comparative genomics gives insights into the taxonomy of the Azoarcus-Aromatoleum group and reveals separate origins of nif in the plant-associated Azoarcus and non-plant-associated Aromatoleum sub-groups.</title>
        <authorList>
            <person name="Lafos M."/>
            <person name="Maluk M."/>
            <person name="Batista M."/>
            <person name="Junghare M."/>
            <person name="Carmona M."/>
            <person name="Faoro H."/>
            <person name="Cruz L.M."/>
            <person name="Battistoni F."/>
            <person name="De Souza E."/>
            <person name="Pedrosa F."/>
            <person name="Chen W.-M."/>
            <person name="Poole P.S."/>
            <person name="Dixon R.A."/>
            <person name="James E.K."/>
        </authorList>
    </citation>
    <scope>NUCLEOTIDE SEQUENCE</scope>
    <source>
        <strain evidence="2">NSC3</strain>
    </source>
</reference>
<name>A0A972JAF1_9RHOO</name>
<dbReference type="PANTHER" id="PTHR34322">
    <property type="entry name" value="TRANSPOSASE, Y1_TNP DOMAIN-CONTAINING"/>
    <property type="match status" value="1"/>
</dbReference>
<dbReference type="InterPro" id="IPR036515">
    <property type="entry name" value="Transposase_17_sf"/>
</dbReference>
<dbReference type="RefSeq" id="WP_168987782.1">
    <property type="nucleotide sequence ID" value="NZ_CAWPHM010000265.1"/>
</dbReference>
<feature type="domain" description="Transposase IS200-like" evidence="1">
    <location>
        <begin position="9"/>
        <end position="123"/>
    </location>
</feature>
<gene>
    <name evidence="2" type="ORF">GPA21_08555</name>
</gene>
<evidence type="ECO:0000313" key="3">
    <source>
        <dbReference type="Proteomes" id="UP000599523"/>
    </source>
</evidence>